<evidence type="ECO:0000313" key="2">
    <source>
        <dbReference type="Proteomes" id="UP001374599"/>
    </source>
</evidence>
<reference evidence="1" key="1">
    <citation type="submission" date="2023-09" db="EMBL/GenBank/DDBJ databases">
        <title>Vallitalea sediminicola and Vallitalea maricola sp. nov., anaerobic bacteria isolated from marine sediment.</title>
        <authorList>
            <person name="Hirano S."/>
            <person name="Maeda A."/>
            <person name="Terahara T."/>
            <person name="Mori K."/>
            <person name="Hamada M."/>
            <person name="Matsumoto R."/>
            <person name="Kobayashi T."/>
        </authorList>
    </citation>
    <scope>NUCLEOTIDE SEQUENCE</scope>
    <source>
        <strain evidence="1">AN17-2</strain>
    </source>
</reference>
<name>A0ACB5UFQ0_9FIRM</name>
<dbReference type="Proteomes" id="UP001374599">
    <property type="component" value="Unassembled WGS sequence"/>
</dbReference>
<keyword evidence="2" id="KW-1185">Reference proteome</keyword>
<protein>
    <submittedName>
        <fullName evidence="1">Glycyl-radical enzyme activating protein</fullName>
    </submittedName>
</protein>
<organism evidence="1 2">
    <name type="scientific">Vallitalea maricola</name>
    <dbReference type="NCBI Taxonomy" id="3074433"/>
    <lineage>
        <taxon>Bacteria</taxon>
        <taxon>Bacillati</taxon>
        <taxon>Bacillota</taxon>
        <taxon>Clostridia</taxon>
        <taxon>Lachnospirales</taxon>
        <taxon>Vallitaleaceae</taxon>
        <taxon>Vallitalea</taxon>
    </lineage>
</organism>
<sequence>METARVFNIERFATEDGKGIRTVVFLKGCELRCKWCANPESQEFRREILFKKAPCTNCGKCIEICNQKAIDLREGFGFITNASLCNYCERCVDYCVNNARCVVGLDMSVDEVIKEVLKDIEYYKMSGGGITFSGGEPLFYSRFIKECSKILKEYNITTLVETCGYIDNKNIREICNYADYIFYDIKHMNSEKHKELTGKDNKLIINNLIWLSNNYKGKLSVRYPYIPGCNDDTDSIKQFLDFIRTLDNIEEVVFLPYHRLGMPKYEGLGRKYEMGDMKSLTTSDLQCISYMFEDYDFRVKIL</sequence>
<accession>A0ACB5UFQ0</accession>
<proteinExistence type="predicted"/>
<evidence type="ECO:0000313" key="1">
    <source>
        <dbReference type="EMBL" id="GMQ61576.1"/>
    </source>
</evidence>
<gene>
    <name evidence="1" type="ORF">AN2V17_08050</name>
</gene>
<dbReference type="EMBL" id="BTPU01000010">
    <property type="protein sequence ID" value="GMQ61576.1"/>
    <property type="molecule type" value="Genomic_DNA"/>
</dbReference>
<comment type="caution">
    <text evidence="1">The sequence shown here is derived from an EMBL/GenBank/DDBJ whole genome shotgun (WGS) entry which is preliminary data.</text>
</comment>